<dbReference type="PANTHER" id="PTHR43690">
    <property type="entry name" value="NARDILYSIN"/>
    <property type="match status" value="1"/>
</dbReference>
<name>A0ABR1FHQ7_AURAN</name>
<dbReference type="SUPFAM" id="SSF63411">
    <property type="entry name" value="LuxS/MPP-like metallohydrolase"/>
    <property type="match status" value="3"/>
</dbReference>
<sequence length="1117" mass="120587">MRWLYVALAAAAAAYVPRHATFKQPTLRRASPRLTPVAVLAVEPQAQTLLPSHPEFVRGRLPNGLEYVILPNASPAGRFEAHLEVFAGSADENDDQQGMAHLVEHVAYMGSRKRERLFGTGSQTNAYTDFHHTVFYACCPREAPGGGDGGLGGLLGNRGGASMLPRALDALCEVLQAQFAPARVEKERAAVLSEMSMVNTIEYRVECQILRTLHAENSLARRFPIGLEDQIKAWTTEDVMAYHREHYRPDNCLLYVVGDVRPPEVEAAIAKAFAGVPKPRDARATPRSLKAQSRHFPPIVHTWSGGRLDGKADVVIRGEGEDRLLELDEAKYLLPLDVPPTPHPDTQEPVRAHVFQHELLQQFSFHLFAKRPVEAITTLEAHRLMTARRIVLSALQVRLNVMARTEPLFSFVEFQYLDSAREACAVCSLDMNGDAARWEDAVAAAVRETKRMGQYGLTQGELERFGASLVTDSEQLAAMGDQLAHGDQLTHLMETVSCAHTFMDPAAAHEATLIAVESLTLEEVNAEAQLLMPHVVGFGDAAAPSPSAMIACAPATLSDGTPVAIDTDRLLAVAAKAAAEELEPEPELEIPAELMGRGDVADLLPDPLVPVDFGDLDPYDAEAAKNLGVRVSKLANGARVMVKALPHEAQRGALRLTCAGGRAGEAKLGSAALGARAVQEGGAFEPWSREQVELFCVDRLIMVEVTCGEDYITIDFGFPTPPPKTGGCDGVEAALQLVHKILMPGAFKWEPDALQRARLGLQQQTETHLYSMEGAAQEALLAQLLGDDARFLSLPNDAADALSLEDVRSCVMAQLDPANVEISVVGDVDAERTEALAHEYVGSVPSKNPNPATDAPPGATATTLPPNPDAPLRVHVSDSDPRAVAYIAGAAPNRLGVLADGRSLVEALLGTADTSKAPERWRHPLFPAVALSLLQEVANRRLFSVVRERKQLTYDANFHFSDHERLNGGWYLVSVTASPANAERALEACRETLQGLDGPQPATPDNLEAARRVVINRHVAELNSNKYWCEQLTGCAMDAVPNKKLAGIRDYVALAEAVTVKDLQVVMKLVNTADDQIHTCIGTSGTSDGAAPADDDGPPPASDEHGTAHVMGPGRRR</sequence>
<gene>
    <name evidence="9" type="ORF">SO694_00077182</name>
</gene>
<dbReference type="InterPro" id="IPR007863">
    <property type="entry name" value="Peptidase_M16_C"/>
</dbReference>
<feature type="domain" description="Peptidase M16 C-terminal" evidence="8">
    <location>
        <begin position="234"/>
        <end position="464"/>
    </location>
</feature>
<dbReference type="InterPro" id="IPR011765">
    <property type="entry name" value="Pept_M16_N"/>
</dbReference>
<evidence type="ECO:0000256" key="5">
    <source>
        <dbReference type="ARBA" id="ARBA00023049"/>
    </source>
</evidence>
<comment type="similarity">
    <text evidence="1">Belongs to the peptidase M16 family.</text>
</comment>
<keyword evidence="10" id="KW-1185">Reference proteome</keyword>
<evidence type="ECO:0000313" key="10">
    <source>
        <dbReference type="Proteomes" id="UP001363151"/>
    </source>
</evidence>
<keyword evidence="3" id="KW-0378">Hydrolase</keyword>
<keyword evidence="5" id="KW-0482">Metalloprotease</keyword>
<evidence type="ECO:0000256" key="6">
    <source>
        <dbReference type="SAM" id="MobiDB-lite"/>
    </source>
</evidence>
<dbReference type="Gene3D" id="3.30.830.10">
    <property type="entry name" value="Metalloenzyme, LuxS/M16 peptidase-like"/>
    <property type="match status" value="4"/>
</dbReference>
<feature type="domain" description="Peptidase M16 C-terminal" evidence="8">
    <location>
        <begin position="802"/>
        <end position="1012"/>
    </location>
</feature>
<evidence type="ECO:0000256" key="3">
    <source>
        <dbReference type="ARBA" id="ARBA00022801"/>
    </source>
</evidence>
<proteinExistence type="inferred from homology"/>
<dbReference type="EMBL" id="JBBJCI010000421">
    <property type="protein sequence ID" value="KAK7230962.1"/>
    <property type="molecule type" value="Genomic_DNA"/>
</dbReference>
<evidence type="ECO:0000259" key="7">
    <source>
        <dbReference type="Pfam" id="PF00675"/>
    </source>
</evidence>
<feature type="region of interest" description="Disordered" evidence="6">
    <location>
        <begin position="841"/>
        <end position="869"/>
    </location>
</feature>
<evidence type="ECO:0000256" key="4">
    <source>
        <dbReference type="ARBA" id="ARBA00022833"/>
    </source>
</evidence>
<evidence type="ECO:0000313" key="9">
    <source>
        <dbReference type="EMBL" id="KAK7230962.1"/>
    </source>
</evidence>
<keyword evidence="4" id="KW-0862">Zinc</keyword>
<feature type="region of interest" description="Disordered" evidence="6">
    <location>
        <begin position="1081"/>
        <end position="1117"/>
    </location>
</feature>
<dbReference type="InterPro" id="IPR050626">
    <property type="entry name" value="Peptidase_M16"/>
</dbReference>
<dbReference type="Proteomes" id="UP001363151">
    <property type="component" value="Unassembled WGS sequence"/>
</dbReference>
<dbReference type="Pfam" id="PF05193">
    <property type="entry name" value="Peptidase_M16_C"/>
    <property type="match status" value="2"/>
</dbReference>
<comment type="caution">
    <text evidence="9">The sequence shown here is derived from an EMBL/GenBank/DDBJ whole genome shotgun (WGS) entry which is preliminary data.</text>
</comment>
<dbReference type="Pfam" id="PF00675">
    <property type="entry name" value="Peptidase_M16"/>
    <property type="match status" value="1"/>
</dbReference>
<reference evidence="9 10" key="1">
    <citation type="submission" date="2024-03" db="EMBL/GenBank/DDBJ databases">
        <title>Aureococcus anophagefferens CCMP1851 and Kratosvirus quantuckense: Draft genome of a second virus-susceptible host strain in the model system.</title>
        <authorList>
            <person name="Chase E."/>
            <person name="Truchon A.R."/>
            <person name="Schepens W."/>
            <person name="Wilhelm S.W."/>
        </authorList>
    </citation>
    <scope>NUCLEOTIDE SEQUENCE [LARGE SCALE GENOMIC DNA]</scope>
    <source>
        <strain evidence="9 10">CCMP1851</strain>
    </source>
</reference>
<dbReference type="PANTHER" id="PTHR43690:SF33">
    <property type="entry name" value="STROMAL PROCESSING PEPTIDASE, CHLOROPLASTIC"/>
    <property type="match status" value="1"/>
</dbReference>
<evidence type="ECO:0000256" key="1">
    <source>
        <dbReference type="ARBA" id="ARBA00007261"/>
    </source>
</evidence>
<evidence type="ECO:0000256" key="2">
    <source>
        <dbReference type="ARBA" id="ARBA00022670"/>
    </source>
</evidence>
<dbReference type="InterPro" id="IPR011249">
    <property type="entry name" value="Metalloenz_LuxS/M16"/>
</dbReference>
<accession>A0ABR1FHQ7</accession>
<keyword evidence="2" id="KW-0645">Protease</keyword>
<organism evidence="9 10">
    <name type="scientific">Aureococcus anophagefferens</name>
    <name type="common">Harmful bloom alga</name>
    <dbReference type="NCBI Taxonomy" id="44056"/>
    <lineage>
        <taxon>Eukaryota</taxon>
        <taxon>Sar</taxon>
        <taxon>Stramenopiles</taxon>
        <taxon>Ochrophyta</taxon>
        <taxon>Pelagophyceae</taxon>
        <taxon>Pelagomonadales</taxon>
        <taxon>Pelagomonadaceae</taxon>
        <taxon>Aureococcus</taxon>
    </lineage>
</organism>
<feature type="domain" description="Peptidase M16 N-terminal" evidence="7">
    <location>
        <begin position="67"/>
        <end position="219"/>
    </location>
</feature>
<protein>
    <submittedName>
        <fullName evidence="9">Metalloendopeptidase</fullName>
    </submittedName>
</protein>
<feature type="compositionally biased region" description="Low complexity" evidence="6">
    <location>
        <begin position="849"/>
        <end position="864"/>
    </location>
</feature>
<evidence type="ECO:0000259" key="8">
    <source>
        <dbReference type="Pfam" id="PF05193"/>
    </source>
</evidence>